<proteinExistence type="predicted"/>
<name>A0AAE1CTR5_9GAST</name>
<dbReference type="EMBL" id="JAWDGP010006860">
    <property type="protein sequence ID" value="KAK3734162.1"/>
    <property type="molecule type" value="Genomic_DNA"/>
</dbReference>
<organism evidence="2 3">
    <name type="scientific">Elysia crispata</name>
    <name type="common">lettuce slug</name>
    <dbReference type="NCBI Taxonomy" id="231223"/>
    <lineage>
        <taxon>Eukaryota</taxon>
        <taxon>Metazoa</taxon>
        <taxon>Spiralia</taxon>
        <taxon>Lophotrochozoa</taxon>
        <taxon>Mollusca</taxon>
        <taxon>Gastropoda</taxon>
        <taxon>Heterobranchia</taxon>
        <taxon>Euthyneura</taxon>
        <taxon>Panpulmonata</taxon>
        <taxon>Sacoglossa</taxon>
        <taxon>Placobranchoidea</taxon>
        <taxon>Plakobranchidae</taxon>
        <taxon>Elysia</taxon>
    </lineage>
</organism>
<dbReference type="Proteomes" id="UP001283361">
    <property type="component" value="Unassembled WGS sequence"/>
</dbReference>
<evidence type="ECO:0000256" key="1">
    <source>
        <dbReference type="SAM" id="MobiDB-lite"/>
    </source>
</evidence>
<comment type="caution">
    <text evidence="2">The sequence shown here is derived from an EMBL/GenBank/DDBJ whole genome shotgun (WGS) entry which is preliminary data.</text>
</comment>
<sequence>MCRGKRKCVLPESQFLSQAYKRARCPELVGWTTIETDSLIALPSGLHHSLIALPSGLHHRQSHSSTVRSSSQTVTNLYRQVFTPDSLTALPPGLHHRKSYSSTVFISDSLIALPSGLHLRQSNSSTVRSSSQSNSSTVRSSSQTVL</sequence>
<protein>
    <submittedName>
        <fullName evidence="2">Uncharacterized protein</fullName>
    </submittedName>
</protein>
<accession>A0AAE1CTR5</accession>
<keyword evidence="3" id="KW-1185">Reference proteome</keyword>
<evidence type="ECO:0000313" key="2">
    <source>
        <dbReference type="EMBL" id="KAK3734162.1"/>
    </source>
</evidence>
<gene>
    <name evidence="2" type="ORF">RRG08_061415</name>
</gene>
<dbReference type="AlphaFoldDB" id="A0AAE1CTR5"/>
<evidence type="ECO:0000313" key="3">
    <source>
        <dbReference type="Proteomes" id="UP001283361"/>
    </source>
</evidence>
<reference evidence="2" key="1">
    <citation type="journal article" date="2023" name="G3 (Bethesda)">
        <title>A reference genome for the long-term kleptoplast-retaining sea slug Elysia crispata morphotype clarki.</title>
        <authorList>
            <person name="Eastman K.E."/>
            <person name="Pendleton A.L."/>
            <person name="Shaikh M.A."/>
            <person name="Suttiyut T."/>
            <person name="Ogas R."/>
            <person name="Tomko P."/>
            <person name="Gavelis G."/>
            <person name="Widhalm J.R."/>
            <person name="Wisecaver J.H."/>
        </authorList>
    </citation>
    <scope>NUCLEOTIDE SEQUENCE</scope>
    <source>
        <strain evidence="2">ECLA1</strain>
    </source>
</reference>
<feature type="region of interest" description="Disordered" evidence="1">
    <location>
        <begin position="122"/>
        <end position="146"/>
    </location>
</feature>